<keyword evidence="3" id="KW-0227">DNA damage</keyword>
<sequence length="200" mass="22970">MKTHSKKVAFDQLMAQIQSCERCQRLKGRTRVFSHRNGSLDARVLFVAEAPGRLGADQTGIPLCGDQTGRNFEMLLASVNWKREDVFITNAILCNPRDESGNNDKPQKAEICNCVRFLERTIEIVEPRIVVSLGKQALNALAVIEQHHLKLRENVGQDFAWNGIHLMPLYHPSQQVCNIHRNLKLQQEDFWRLRDLLARF</sequence>
<evidence type="ECO:0000256" key="7">
    <source>
        <dbReference type="ARBA" id="ARBA00023204"/>
    </source>
</evidence>
<dbReference type="SMART" id="SM00986">
    <property type="entry name" value="UDG"/>
    <property type="match status" value="1"/>
</dbReference>
<proteinExistence type="predicted"/>
<protein>
    <submittedName>
        <fullName evidence="9">DNA polymerase</fullName>
    </submittedName>
</protein>
<dbReference type="GO" id="GO:0097506">
    <property type="term" value="F:deaminated base DNA N-glycosylase activity"/>
    <property type="evidence" value="ECO:0007669"/>
    <property type="project" value="UniProtKB-ARBA"/>
</dbReference>
<evidence type="ECO:0000313" key="10">
    <source>
        <dbReference type="Proteomes" id="UP000198847"/>
    </source>
</evidence>
<dbReference type="SUPFAM" id="SSF52141">
    <property type="entry name" value="Uracil-DNA glycosylase-like"/>
    <property type="match status" value="1"/>
</dbReference>
<evidence type="ECO:0000313" key="9">
    <source>
        <dbReference type="EMBL" id="SEP41977.1"/>
    </source>
</evidence>
<dbReference type="EMBL" id="FODY01000027">
    <property type="protein sequence ID" value="SEP41977.1"/>
    <property type="molecule type" value="Genomic_DNA"/>
</dbReference>
<evidence type="ECO:0000256" key="3">
    <source>
        <dbReference type="ARBA" id="ARBA00022763"/>
    </source>
</evidence>
<name>A0A1H8XQ81_9FIRM</name>
<dbReference type="Gene3D" id="3.40.470.10">
    <property type="entry name" value="Uracil-DNA glycosylase-like domain"/>
    <property type="match status" value="1"/>
</dbReference>
<keyword evidence="7" id="KW-0234">DNA repair</keyword>
<dbReference type="STRING" id="112903.SAMN04490178_12732"/>
<dbReference type="InterPro" id="IPR036895">
    <property type="entry name" value="Uracil-DNA_glycosylase-like_sf"/>
</dbReference>
<keyword evidence="10" id="KW-1185">Reference proteome</keyword>
<gene>
    <name evidence="9" type="ORF">SAMN04490178_12732</name>
</gene>
<dbReference type="AlphaFoldDB" id="A0A1H8XQ81"/>
<evidence type="ECO:0000256" key="5">
    <source>
        <dbReference type="ARBA" id="ARBA00023004"/>
    </source>
</evidence>
<keyword evidence="5" id="KW-0408">Iron</keyword>
<organism evidence="9 10">
    <name type="scientific">Propionispora vibrioides</name>
    <dbReference type="NCBI Taxonomy" id="112903"/>
    <lineage>
        <taxon>Bacteria</taxon>
        <taxon>Bacillati</taxon>
        <taxon>Bacillota</taxon>
        <taxon>Negativicutes</taxon>
        <taxon>Selenomonadales</taxon>
        <taxon>Sporomusaceae</taxon>
        <taxon>Propionispora</taxon>
    </lineage>
</organism>
<dbReference type="PANTHER" id="PTHR33693">
    <property type="entry name" value="TYPE-5 URACIL-DNA GLYCOSYLASE"/>
    <property type="match status" value="1"/>
</dbReference>
<evidence type="ECO:0000259" key="8">
    <source>
        <dbReference type="SMART" id="SM00986"/>
    </source>
</evidence>
<evidence type="ECO:0000256" key="2">
    <source>
        <dbReference type="ARBA" id="ARBA00022723"/>
    </source>
</evidence>
<reference evidence="9 10" key="1">
    <citation type="submission" date="2016-10" db="EMBL/GenBank/DDBJ databases">
        <authorList>
            <person name="de Groot N.N."/>
        </authorList>
    </citation>
    <scope>NUCLEOTIDE SEQUENCE [LARGE SCALE GENOMIC DNA]</scope>
    <source>
        <strain evidence="9 10">DSM 13305</strain>
    </source>
</reference>
<dbReference type="InterPro" id="IPR005122">
    <property type="entry name" value="Uracil-DNA_glycosylase-like"/>
</dbReference>
<evidence type="ECO:0000256" key="1">
    <source>
        <dbReference type="ARBA" id="ARBA00022485"/>
    </source>
</evidence>
<dbReference type="CDD" id="cd10030">
    <property type="entry name" value="UDG-F4_TTUDGA_SPO1dp_like"/>
    <property type="match status" value="1"/>
</dbReference>
<dbReference type="Pfam" id="PF03167">
    <property type="entry name" value="UDG"/>
    <property type="match status" value="1"/>
</dbReference>
<evidence type="ECO:0000256" key="4">
    <source>
        <dbReference type="ARBA" id="ARBA00022801"/>
    </source>
</evidence>
<dbReference type="InterPro" id="IPR051536">
    <property type="entry name" value="UDG_Type-4/5"/>
</dbReference>
<dbReference type="RefSeq" id="WP_091750635.1">
    <property type="nucleotide sequence ID" value="NZ_FODY01000027.1"/>
</dbReference>
<feature type="domain" description="Uracil-DNA glycosylase-like" evidence="8">
    <location>
        <begin position="35"/>
        <end position="192"/>
    </location>
</feature>
<evidence type="ECO:0000256" key="6">
    <source>
        <dbReference type="ARBA" id="ARBA00023014"/>
    </source>
</evidence>
<dbReference type="GO" id="GO:0051539">
    <property type="term" value="F:4 iron, 4 sulfur cluster binding"/>
    <property type="evidence" value="ECO:0007669"/>
    <property type="project" value="UniProtKB-KW"/>
</dbReference>
<dbReference type="SMART" id="SM00987">
    <property type="entry name" value="UreE_C"/>
    <property type="match status" value="1"/>
</dbReference>
<keyword evidence="1" id="KW-0004">4Fe-4S</keyword>
<keyword evidence="2" id="KW-0479">Metal-binding</keyword>
<dbReference type="GO" id="GO:0006281">
    <property type="term" value="P:DNA repair"/>
    <property type="evidence" value="ECO:0007669"/>
    <property type="project" value="UniProtKB-KW"/>
</dbReference>
<dbReference type="PANTHER" id="PTHR33693:SF1">
    <property type="entry name" value="TYPE-4 URACIL-DNA GLYCOSYLASE"/>
    <property type="match status" value="1"/>
</dbReference>
<dbReference type="GO" id="GO:0046872">
    <property type="term" value="F:metal ion binding"/>
    <property type="evidence" value="ECO:0007669"/>
    <property type="project" value="UniProtKB-KW"/>
</dbReference>
<accession>A0A1H8XQ81</accession>
<keyword evidence="6" id="KW-0411">Iron-sulfur</keyword>
<keyword evidence="4" id="KW-0378">Hydrolase</keyword>
<dbReference type="OrthoDB" id="5290748at2"/>
<dbReference type="Proteomes" id="UP000198847">
    <property type="component" value="Unassembled WGS sequence"/>
</dbReference>